<accession>A0A1R2D287</accession>
<keyword evidence="2" id="KW-1185">Reference proteome</keyword>
<evidence type="ECO:0000313" key="1">
    <source>
        <dbReference type="EMBL" id="OMJ95389.1"/>
    </source>
</evidence>
<gene>
    <name evidence="1" type="ORF">SteCoe_1318</name>
</gene>
<dbReference type="EMBL" id="MPUH01000013">
    <property type="protein sequence ID" value="OMJ95389.1"/>
    <property type="molecule type" value="Genomic_DNA"/>
</dbReference>
<evidence type="ECO:0000313" key="2">
    <source>
        <dbReference type="Proteomes" id="UP000187209"/>
    </source>
</evidence>
<dbReference type="AlphaFoldDB" id="A0A1R2D287"/>
<dbReference type="Proteomes" id="UP000187209">
    <property type="component" value="Unassembled WGS sequence"/>
</dbReference>
<comment type="caution">
    <text evidence="1">The sequence shown here is derived from an EMBL/GenBank/DDBJ whole genome shotgun (WGS) entry which is preliminary data.</text>
</comment>
<organism evidence="1 2">
    <name type="scientific">Stentor coeruleus</name>
    <dbReference type="NCBI Taxonomy" id="5963"/>
    <lineage>
        <taxon>Eukaryota</taxon>
        <taxon>Sar</taxon>
        <taxon>Alveolata</taxon>
        <taxon>Ciliophora</taxon>
        <taxon>Postciliodesmatophora</taxon>
        <taxon>Heterotrichea</taxon>
        <taxon>Heterotrichida</taxon>
        <taxon>Stentoridae</taxon>
        <taxon>Stentor</taxon>
    </lineage>
</organism>
<proteinExistence type="predicted"/>
<evidence type="ECO:0008006" key="3">
    <source>
        <dbReference type="Google" id="ProtNLM"/>
    </source>
</evidence>
<protein>
    <recommendedName>
        <fullName evidence="3">Essential protein Yae1 N-terminal domain-containing protein</fullName>
    </recommendedName>
</protein>
<sequence length="121" mass="14249">MDFLDEVINFEENAYKEGEEQGKIRAQEESKKESIKLGGENGYYIGKEYGFIIGYTQIVDLEEHLREKHQKVIRSILATEINEFMPSEEINKKIIFLRSQFKLLLSLIKVKLEYPKSIELF</sequence>
<name>A0A1R2D287_9CILI</name>
<reference evidence="1 2" key="1">
    <citation type="submission" date="2016-11" db="EMBL/GenBank/DDBJ databases">
        <title>The macronuclear genome of Stentor coeruleus: a giant cell with tiny introns.</title>
        <authorList>
            <person name="Slabodnick M."/>
            <person name="Ruby J.G."/>
            <person name="Reiff S.B."/>
            <person name="Swart E.C."/>
            <person name="Gosai S."/>
            <person name="Prabakaran S."/>
            <person name="Witkowska E."/>
            <person name="Larue G.E."/>
            <person name="Fisher S."/>
            <person name="Freeman R.M."/>
            <person name="Gunawardena J."/>
            <person name="Chu W."/>
            <person name="Stover N.A."/>
            <person name="Gregory B.D."/>
            <person name="Nowacki M."/>
            <person name="Derisi J."/>
            <person name="Roy S.W."/>
            <person name="Marshall W.F."/>
            <person name="Sood P."/>
        </authorList>
    </citation>
    <scope>NUCLEOTIDE SEQUENCE [LARGE SCALE GENOMIC DNA]</scope>
    <source>
        <strain evidence="1">WM001</strain>
    </source>
</reference>
<dbReference type="OrthoDB" id="48036at2759"/>